<protein>
    <submittedName>
        <fullName evidence="1">Retrovirus-related Pol polyprotein from type-2 retrotransposable element R2DM</fullName>
    </submittedName>
</protein>
<evidence type="ECO:0000313" key="2">
    <source>
        <dbReference type="Proteomes" id="UP000324222"/>
    </source>
</evidence>
<evidence type="ECO:0000313" key="1">
    <source>
        <dbReference type="EMBL" id="MPC35636.1"/>
    </source>
</evidence>
<name>A0A5B7EQZ8_PORTR</name>
<dbReference type="EMBL" id="VSRR010003315">
    <property type="protein sequence ID" value="MPC35636.1"/>
    <property type="molecule type" value="Genomic_DNA"/>
</dbReference>
<organism evidence="1 2">
    <name type="scientific">Portunus trituberculatus</name>
    <name type="common">Swimming crab</name>
    <name type="synonym">Neptunus trituberculatus</name>
    <dbReference type="NCBI Taxonomy" id="210409"/>
    <lineage>
        <taxon>Eukaryota</taxon>
        <taxon>Metazoa</taxon>
        <taxon>Ecdysozoa</taxon>
        <taxon>Arthropoda</taxon>
        <taxon>Crustacea</taxon>
        <taxon>Multicrustacea</taxon>
        <taxon>Malacostraca</taxon>
        <taxon>Eumalacostraca</taxon>
        <taxon>Eucarida</taxon>
        <taxon>Decapoda</taxon>
        <taxon>Pleocyemata</taxon>
        <taxon>Brachyura</taxon>
        <taxon>Eubrachyura</taxon>
        <taxon>Portunoidea</taxon>
        <taxon>Portunidae</taxon>
        <taxon>Portuninae</taxon>
        <taxon>Portunus</taxon>
    </lineage>
</organism>
<gene>
    <name evidence="1" type="primary">pol_46</name>
    <name evidence="1" type="ORF">E2C01_029061</name>
</gene>
<keyword evidence="2" id="KW-1185">Reference proteome</keyword>
<reference evidence="1 2" key="1">
    <citation type="submission" date="2019-05" db="EMBL/GenBank/DDBJ databases">
        <title>Another draft genome of Portunus trituberculatus and its Hox gene families provides insights of decapod evolution.</title>
        <authorList>
            <person name="Jeong J.-H."/>
            <person name="Song I."/>
            <person name="Kim S."/>
            <person name="Choi T."/>
            <person name="Kim D."/>
            <person name="Ryu S."/>
            <person name="Kim W."/>
        </authorList>
    </citation>
    <scope>NUCLEOTIDE SEQUENCE [LARGE SCALE GENOMIC DNA]</scope>
    <source>
        <tissue evidence="1">Muscle</tissue>
    </source>
</reference>
<dbReference type="AlphaFoldDB" id="A0A5B7EQZ8"/>
<proteinExistence type="predicted"/>
<comment type="caution">
    <text evidence="1">The sequence shown here is derived from an EMBL/GenBank/DDBJ whole genome shotgun (WGS) entry which is preliminary data.</text>
</comment>
<sequence length="310" mass="33916">MLGECYKYLGLEVDPTKCRAEPGRALAALVRDLVNQRHPERIRPRNQEVREEGATRVGHAGLGVPQLRMKVPAMKRGILERLAKSSDARVARIAEAILLPPGPSAKEIKEQAARDNEHQLYTSADGRGLSGCGSSPPTHEWVGDGSRLMQGSTYVHAIKTHLGVVNTRMRASRGRLGTPVLCDLGCGRPESLGHLLQSCPSSPVKSYRCFVNSLLEHGLWSGSLTLSRAHGLKCSYYDVGDIRAWVRERTGHTPVFTTLTINWRGLMSTPSYMALKSLGLIKPELRLLPVRAMEGSVATLWAHRDMGGSG</sequence>
<dbReference type="Proteomes" id="UP000324222">
    <property type="component" value="Unassembled WGS sequence"/>
</dbReference>
<accession>A0A5B7EQZ8</accession>